<evidence type="ECO:0000259" key="2">
    <source>
        <dbReference type="Pfam" id="PF08940"/>
    </source>
</evidence>
<evidence type="ECO:0000313" key="4">
    <source>
        <dbReference type="Proteomes" id="UP001422759"/>
    </source>
</evidence>
<gene>
    <name evidence="3" type="ORF">GCM10009760_48080</name>
</gene>
<dbReference type="SUPFAM" id="SSF50118">
    <property type="entry name" value="Cell growth inhibitor/plasmid maintenance toxic component"/>
    <property type="match status" value="1"/>
</dbReference>
<reference evidence="4" key="1">
    <citation type="journal article" date="2019" name="Int. J. Syst. Evol. Microbiol.">
        <title>The Global Catalogue of Microorganisms (GCM) 10K type strain sequencing project: providing services to taxonomists for standard genome sequencing and annotation.</title>
        <authorList>
            <consortium name="The Broad Institute Genomics Platform"/>
            <consortium name="The Broad Institute Genome Sequencing Center for Infectious Disease"/>
            <person name="Wu L."/>
            <person name="Ma J."/>
        </authorList>
    </citation>
    <scope>NUCLEOTIDE SEQUENCE [LARGE SCALE GENOMIC DNA]</scope>
    <source>
        <strain evidence="4">JCM 14560</strain>
    </source>
</reference>
<feature type="domain" description="DUF1918" evidence="2">
    <location>
        <begin position="1"/>
        <end position="57"/>
    </location>
</feature>
<dbReference type="InterPro" id="IPR015035">
    <property type="entry name" value="DUF1918"/>
</dbReference>
<evidence type="ECO:0000256" key="1">
    <source>
        <dbReference type="SAM" id="MobiDB-lite"/>
    </source>
</evidence>
<proteinExistence type="predicted"/>
<feature type="region of interest" description="Disordered" evidence="1">
    <location>
        <begin position="1"/>
        <end position="22"/>
    </location>
</feature>
<dbReference type="Proteomes" id="UP001422759">
    <property type="component" value="Unassembled WGS sequence"/>
</dbReference>
<evidence type="ECO:0000313" key="3">
    <source>
        <dbReference type="EMBL" id="GAA2152012.1"/>
    </source>
</evidence>
<dbReference type="Pfam" id="PF08940">
    <property type="entry name" value="DUF1918"/>
    <property type="match status" value="1"/>
</dbReference>
<dbReference type="RefSeq" id="WP_344468017.1">
    <property type="nucleotide sequence ID" value="NZ_BAAANT010000033.1"/>
</dbReference>
<sequence>MQATVGDQIHIHGRSVGMADRKGEITEVRGTDGEPPYLVQFEDGHEGLIYPGPDTVIERQQQH</sequence>
<organism evidence="3 4">
    <name type="scientific">Kitasatospora kazusensis</name>
    <dbReference type="NCBI Taxonomy" id="407974"/>
    <lineage>
        <taxon>Bacteria</taxon>
        <taxon>Bacillati</taxon>
        <taxon>Actinomycetota</taxon>
        <taxon>Actinomycetes</taxon>
        <taxon>Kitasatosporales</taxon>
        <taxon>Streptomycetaceae</taxon>
        <taxon>Kitasatospora</taxon>
    </lineage>
</organism>
<protein>
    <submittedName>
        <fullName evidence="3">DUF1918 domain-containing protein</fullName>
    </submittedName>
</protein>
<accession>A0ABP5LQP2</accession>
<keyword evidence="4" id="KW-1185">Reference proteome</keyword>
<dbReference type="EMBL" id="BAAANT010000033">
    <property type="protein sequence ID" value="GAA2152012.1"/>
    <property type="molecule type" value="Genomic_DNA"/>
</dbReference>
<comment type="caution">
    <text evidence="3">The sequence shown here is derived from an EMBL/GenBank/DDBJ whole genome shotgun (WGS) entry which is preliminary data.</text>
</comment>
<dbReference type="Gene3D" id="2.30.30.440">
    <property type="entry name" value="Domain of unknown function DUF1918"/>
    <property type="match status" value="1"/>
</dbReference>
<name>A0ABP5LQP2_9ACTN</name>